<proteinExistence type="predicted"/>
<dbReference type="AlphaFoldDB" id="A0A6C0CH08"/>
<evidence type="ECO:0000313" key="1">
    <source>
        <dbReference type="EMBL" id="QHT03868.1"/>
    </source>
</evidence>
<organism evidence="1">
    <name type="scientific">viral metagenome</name>
    <dbReference type="NCBI Taxonomy" id="1070528"/>
    <lineage>
        <taxon>unclassified sequences</taxon>
        <taxon>metagenomes</taxon>
        <taxon>organismal metagenomes</taxon>
    </lineage>
</organism>
<dbReference type="EMBL" id="MN739420">
    <property type="protein sequence ID" value="QHT03868.1"/>
    <property type="molecule type" value="Genomic_DNA"/>
</dbReference>
<sequence length="210" mass="24577">MADISKLPIRNIHKLKVGVEYEGRGDNVPLIRGTFKKLITDHGDTLAVFDPMFMGRDEYHLQKTEHPEDWARLDGVYDYFPLRVEATKKFERNLKELPQYREKREAVRGLRDSVLPPDITDKIAEMATGVRRKPVMKKKNTGGRRFTRKQCKTFKCSKMGFTQKASCRPYKNCYRSSAGGVSKKRRTHKRRGRYEGPYINPTYNTLPFKW</sequence>
<protein>
    <submittedName>
        <fullName evidence="1">Uncharacterized protein</fullName>
    </submittedName>
</protein>
<reference evidence="1" key="1">
    <citation type="journal article" date="2020" name="Nature">
        <title>Giant virus diversity and host interactions through global metagenomics.</title>
        <authorList>
            <person name="Schulz F."/>
            <person name="Roux S."/>
            <person name="Paez-Espino D."/>
            <person name="Jungbluth S."/>
            <person name="Walsh D.A."/>
            <person name="Denef V.J."/>
            <person name="McMahon K.D."/>
            <person name="Konstantinidis K.T."/>
            <person name="Eloe-Fadrosh E.A."/>
            <person name="Kyrpides N.C."/>
            <person name="Woyke T."/>
        </authorList>
    </citation>
    <scope>NUCLEOTIDE SEQUENCE</scope>
    <source>
        <strain evidence="1">GVMAG-M-3300021137-6</strain>
    </source>
</reference>
<name>A0A6C0CH08_9ZZZZ</name>
<accession>A0A6C0CH08</accession>